<keyword evidence="5 11" id="KW-1133">Transmembrane helix</keyword>
<name>A0A8S9XMG6_APOLU</name>
<dbReference type="Pfam" id="PF00002">
    <property type="entry name" value="7tm_2"/>
    <property type="match status" value="1"/>
</dbReference>
<evidence type="ECO:0000256" key="9">
    <source>
        <dbReference type="ARBA" id="ARBA00023180"/>
    </source>
</evidence>
<evidence type="ECO:0000256" key="1">
    <source>
        <dbReference type="ARBA" id="ARBA00004651"/>
    </source>
</evidence>
<dbReference type="GO" id="GO:0007188">
    <property type="term" value="P:adenylate cyclase-modulating G protein-coupled receptor signaling pathway"/>
    <property type="evidence" value="ECO:0007669"/>
    <property type="project" value="TreeGrafter"/>
</dbReference>
<keyword evidence="10" id="KW-0807">Transducer</keyword>
<protein>
    <recommendedName>
        <fullName evidence="16">Calcitonin receptor</fullName>
    </recommendedName>
</protein>
<evidence type="ECO:0000313" key="14">
    <source>
        <dbReference type="EMBL" id="KAF6210210.1"/>
    </source>
</evidence>
<dbReference type="InterPro" id="IPR036445">
    <property type="entry name" value="GPCR_2_extracell_dom_sf"/>
</dbReference>
<dbReference type="InterPro" id="IPR050332">
    <property type="entry name" value="GPCR_2"/>
</dbReference>
<evidence type="ECO:0008006" key="16">
    <source>
        <dbReference type="Google" id="ProtNLM"/>
    </source>
</evidence>
<feature type="transmembrane region" description="Helical" evidence="11">
    <location>
        <begin position="149"/>
        <end position="171"/>
    </location>
</feature>
<dbReference type="InterPro" id="IPR000832">
    <property type="entry name" value="GPCR_2_secretin-like"/>
</dbReference>
<dbReference type="Proteomes" id="UP000466442">
    <property type="component" value="Linkage Group LG5"/>
</dbReference>
<comment type="similarity">
    <text evidence="2">Belongs to the G-protein coupled receptor 2 family.</text>
</comment>
<reference evidence="14" key="1">
    <citation type="journal article" date="2021" name="Mol. Ecol. Resour.">
        <title>Apolygus lucorum genome provides insights into omnivorousness and mesophyll feeding.</title>
        <authorList>
            <person name="Liu Y."/>
            <person name="Liu H."/>
            <person name="Wang H."/>
            <person name="Huang T."/>
            <person name="Liu B."/>
            <person name="Yang B."/>
            <person name="Yin L."/>
            <person name="Li B."/>
            <person name="Zhang Y."/>
            <person name="Zhang S."/>
            <person name="Jiang F."/>
            <person name="Zhang X."/>
            <person name="Ren Y."/>
            <person name="Wang B."/>
            <person name="Wang S."/>
            <person name="Lu Y."/>
            <person name="Wu K."/>
            <person name="Fan W."/>
            <person name="Wang G."/>
        </authorList>
    </citation>
    <scope>NUCLEOTIDE SEQUENCE</scope>
    <source>
        <strain evidence="14">12Hb</strain>
    </source>
</reference>
<sequence>MVSRRSSKDNFNSVNNFTRTLENKTSENSLSSNIKFLLGLKKACDARKREQFKQLQNLISIYPDENGYRPFCPATFDGWSCWNTTPSGETAFAPCPYFVTGFDETRFAFRTCLANGSWFPHPDTGQPWSNYTTCIDLEDLKFRNIVNTIFVVGYYISFAALVASLVIFLSFRSLRCTRIAIHVHLFSSFASNNLMWIIWYKLVVGNTTVVQENQVFCQVMHVILQYLMVANYMWMFCEGLHLHLALVVVFVKDDSALRWFYFIGWFLPAIITIIYAAVRSSNPEETRDPGLDGVGLPACKITWGSRMGVGSGSGGVWLICSSSQSESAKIPVRLRVRGRGLGDGRGMPPSETSGE</sequence>
<accession>A0A8S9XMG6</accession>
<evidence type="ECO:0000256" key="4">
    <source>
        <dbReference type="ARBA" id="ARBA00022692"/>
    </source>
</evidence>
<dbReference type="InterPro" id="IPR017983">
    <property type="entry name" value="GPCR_2_secretin-like_CS"/>
</dbReference>
<dbReference type="OrthoDB" id="16753at2759"/>
<dbReference type="PANTHER" id="PTHR45620">
    <property type="entry name" value="PDF RECEPTOR-LIKE PROTEIN-RELATED"/>
    <property type="match status" value="1"/>
</dbReference>
<keyword evidence="8" id="KW-0675">Receptor</keyword>
<evidence type="ECO:0000313" key="15">
    <source>
        <dbReference type="Proteomes" id="UP000466442"/>
    </source>
</evidence>
<keyword evidence="9" id="KW-0325">Glycoprotein</keyword>
<feature type="domain" description="G-protein coupled receptors family 2 profile 1" evidence="12">
    <location>
        <begin position="43"/>
        <end position="138"/>
    </location>
</feature>
<dbReference type="GO" id="GO:0007166">
    <property type="term" value="P:cell surface receptor signaling pathway"/>
    <property type="evidence" value="ECO:0007669"/>
    <property type="project" value="InterPro"/>
</dbReference>
<keyword evidence="4 11" id="KW-0812">Transmembrane</keyword>
<dbReference type="PROSITE" id="PS00649">
    <property type="entry name" value="G_PROTEIN_RECEP_F2_1"/>
    <property type="match status" value="1"/>
</dbReference>
<dbReference type="PRINTS" id="PR00249">
    <property type="entry name" value="GPCRSECRETIN"/>
</dbReference>
<feature type="transmembrane region" description="Helical" evidence="11">
    <location>
        <begin position="256"/>
        <end position="278"/>
    </location>
</feature>
<proteinExistence type="inferred from homology"/>
<feature type="transmembrane region" description="Helical" evidence="11">
    <location>
        <begin position="183"/>
        <end position="203"/>
    </location>
</feature>
<keyword evidence="3" id="KW-1003">Cell membrane</keyword>
<evidence type="ECO:0000259" key="12">
    <source>
        <dbReference type="PROSITE" id="PS50227"/>
    </source>
</evidence>
<feature type="domain" description="G-protein coupled receptors family 2 profile 2" evidence="13">
    <location>
        <begin position="146"/>
        <end position="279"/>
    </location>
</feature>
<dbReference type="Gene3D" id="4.10.1240.10">
    <property type="entry name" value="GPCR, family 2, extracellular hormone receptor domain"/>
    <property type="match status" value="1"/>
</dbReference>
<evidence type="ECO:0000256" key="10">
    <source>
        <dbReference type="ARBA" id="ARBA00023224"/>
    </source>
</evidence>
<evidence type="ECO:0000256" key="7">
    <source>
        <dbReference type="ARBA" id="ARBA00023136"/>
    </source>
</evidence>
<dbReference type="GO" id="GO:0008528">
    <property type="term" value="F:G protein-coupled peptide receptor activity"/>
    <property type="evidence" value="ECO:0007669"/>
    <property type="project" value="TreeGrafter"/>
</dbReference>
<dbReference type="PROSITE" id="PS50261">
    <property type="entry name" value="G_PROTEIN_RECEP_F2_4"/>
    <property type="match status" value="1"/>
</dbReference>
<comment type="caution">
    <text evidence="14">The sequence shown here is derived from an EMBL/GenBank/DDBJ whole genome shotgun (WGS) entry which is preliminary data.</text>
</comment>
<dbReference type="Pfam" id="PF02793">
    <property type="entry name" value="HRM"/>
    <property type="match status" value="1"/>
</dbReference>
<dbReference type="Gene3D" id="1.20.1070.10">
    <property type="entry name" value="Rhodopsin 7-helix transmembrane proteins"/>
    <property type="match status" value="1"/>
</dbReference>
<evidence type="ECO:0000256" key="6">
    <source>
        <dbReference type="ARBA" id="ARBA00023040"/>
    </source>
</evidence>
<comment type="subcellular location">
    <subcellularLocation>
        <location evidence="1">Cell membrane</location>
        <topology evidence="1">Multi-pass membrane protein</topology>
    </subcellularLocation>
</comment>
<keyword evidence="15" id="KW-1185">Reference proteome</keyword>
<organism evidence="14 15">
    <name type="scientific">Apolygus lucorum</name>
    <name type="common">Small green plant bug</name>
    <name type="synonym">Lygocoris lucorum</name>
    <dbReference type="NCBI Taxonomy" id="248454"/>
    <lineage>
        <taxon>Eukaryota</taxon>
        <taxon>Metazoa</taxon>
        <taxon>Ecdysozoa</taxon>
        <taxon>Arthropoda</taxon>
        <taxon>Hexapoda</taxon>
        <taxon>Insecta</taxon>
        <taxon>Pterygota</taxon>
        <taxon>Neoptera</taxon>
        <taxon>Paraneoptera</taxon>
        <taxon>Hemiptera</taxon>
        <taxon>Heteroptera</taxon>
        <taxon>Panheteroptera</taxon>
        <taxon>Cimicomorpha</taxon>
        <taxon>Miridae</taxon>
        <taxon>Mirini</taxon>
        <taxon>Apolygus</taxon>
    </lineage>
</organism>
<feature type="transmembrane region" description="Helical" evidence="11">
    <location>
        <begin position="215"/>
        <end position="236"/>
    </location>
</feature>
<keyword evidence="6" id="KW-0297">G-protein coupled receptor</keyword>
<evidence type="ECO:0000259" key="13">
    <source>
        <dbReference type="PROSITE" id="PS50261"/>
    </source>
</evidence>
<keyword evidence="7 11" id="KW-0472">Membrane</keyword>
<dbReference type="PANTHER" id="PTHR45620:SF43">
    <property type="entry name" value="HECTOR, ISOFORM A"/>
    <property type="match status" value="1"/>
</dbReference>
<dbReference type="InterPro" id="IPR017981">
    <property type="entry name" value="GPCR_2-like_7TM"/>
</dbReference>
<dbReference type="GO" id="GO:0005886">
    <property type="term" value="C:plasma membrane"/>
    <property type="evidence" value="ECO:0007669"/>
    <property type="project" value="UniProtKB-SubCell"/>
</dbReference>
<evidence type="ECO:0000256" key="5">
    <source>
        <dbReference type="ARBA" id="ARBA00022989"/>
    </source>
</evidence>
<dbReference type="InterPro" id="IPR001879">
    <property type="entry name" value="GPCR_2_extracellular_dom"/>
</dbReference>
<evidence type="ECO:0000256" key="3">
    <source>
        <dbReference type="ARBA" id="ARBA00022475"/>
    </source>
</evidence>
<dbReference type="EMBL" id="WIXP02000005">
    <property type="protein sequence ID" value="KAF6210210.1"/>
    <property type="molecule type" value="Genomic_DNA"/>
</dbReference>
<evidence type="ECO:0000256" key="11">
    <source>
        <dbReference type="SAM" id="Phobius"/>
    </source>
</evidence>
<evidence type="ECO:0000256" key="2">
    <source>
        <dbReference type="ARBA" id="ARBA00005314"/>
    </source>
</evidence>
<dbReference type="SMART" id="SM00008">
    <property type="entry name" value="HormR"/>
    <property type="match status" value="1"/>
</dbReference>
<evidence type="ECO:0000256" key="8">
    <source>
        <dbReference type="ARBA" id="ARBA00023170"/>
    </source>
</evidence>
<dbReference type="AlphaFoldDB" id="A0A8S9XMG6"/>
<dbReference type="PROSITE" id="PS50227">
    <property type="entry name" value="G_PROTEIN_RECEP_F2_3"/>
    <property type="match status" value="1"/>
</dbReference>
<dbReference type="SUPFAM" id="SSF111418">
    <property type="entry name" value="Hormone receptor domain"/>
    <property type="match status" value="1"/>
</dbReference>
<gene>
    <name evidence="14" type="ORF">GE061_013313</name>
</gene>